<dbReference type="GO" id="GO:0005634">
    <property type="term" value="C:nucleus"/>
    <property type="evidence" value="ECO:0007669"/>
    <property type="project" value="UniProtKB-SubCell"/>
</dbReference>
<accession>A0A6A4G422</accession>
<comment type="caution">
    <text evidence="7">The sequence shown here is derived from an EMBL/GenBank/DDBJ whole genome shotgun (WGS) entry which is preliminary data.</text>
</comment>
<keyword evidence="2" id="KW-0479">Metal-binding</keyword>
<keyword evidence="8" id="KW-1185">Reference proteome</keyword>
<evidence type="ECO:0000256" key="6">
    <source>
        <dbReference type="SAM" id="MobiDB-lite"/>
    </source>
</evidence>
<dbReference type="InterPro" id="IPR052035">
    <property type="entry name" value="ZnF_BED_domain_contain"/>
</dbReference>
<proteinExistence type="predicted"/>
<comment type="subcellular location">
    <subcellularLocation>
        <location evidence="1">Nucleus</location>
    </subcellularLocation>
</comment>
<organism evidence="7 8">
    <name type="scientific">Phytophthora rubi</name>
    <dbReference type="NCBI Taxonomy" id="129364"/>
    <lineage>
        <taxon>Eukaryota</taxon>
        <taxon>Sar</taxon>
        <taxon>Stramenopiles</taxon>
        <taxon>Oomycota</taxon>
        <taxon>Peronosporomycetes</taxon>
        <taxon>Peronosporales</taxon>
        <taxon>Peronosporaceae</taxon>
        <taxon>Phytophthora</taxon>
    </lineage>
</organism>
<evidence type="ECO:0000313" key="7">
    <source>
        <dbReference type="EMBL" id="KAE9351227.1"/>
    </source>
</evidence>
<reference evidence="7 8" key="1">
    <citation type="submission" date="2018-08" db="EMBL/GenBank/DDBJ databases">
        <title>Genomic investigation of the strawberry pathogen Phytophthora fragariae indicates pathogenicity is determined by transcriptional variation in three key races.</title>
        <authorList>
            <person name="Adams T.M."/>
            <person name="Armitage A.D."/>
            <person name="Sobczyk M.K."/>
            <person name="Bates H.J."/>
            <person name="Dunwell J.M."/>
            <person name="Nellist C.F."/>
            <person name="Harrison R.J."/>
        </authorList>
    </citation>
    <scope>NUCLEOTIDE SEQUENCE [LARGE SCALE GENOMIC DNA]</scope>
    <source>
        <strain evidence="7 8">SCRP333</strain>
    </source>
</reference>
<dbReference type="PANTHER" id="PTHR46481:SF10">
    <property type="entry name" value="ZINC FINGER BED DOMAIN-CONTAINING PROTEIN 39"/>
    <property type="match status" value="1"/>
</dbReference>
<protein>
    <recommendedName>
        <fullName evidence="9">HAT C-terminal dimerisation domain-containing protein</fullName>
    </recommendedName>
</protein>
<evidence type="ECO:0000256" key="4">
    <source>
        <dbReference type="ARBA" id="ARBA00022833"/>
    </source>
</evidence>
<name>A0A6A4G422_9STRA</name>
<keyword evidence="3" id="KW-0863">Zinc-finger</keyword>
<dbReference type="Proteomes" id="UP000434957">
    <property type="component" value="Unassembled WGS sequence"/>
</dbReference>
<evidence type="ECO:0000256" key="5">
    <source>
        <dbReference type="ARBA" id="ARBA00023242"/>
    </source>
</evidence>
<dbReference type="GO" id="GO:0008270">
    <property type="term" value="F:zinc ion binding"/>
    <property type="evidence" value="ECO:0007669"/>
    <property type="project" value="UniProtKB-KW"/>
</dbReference>
<evidence type="ECO:0000313" key="8">
    <source>
        <dbReference type="Proteomes" id="UP000434957"/>
    </source>
</evidence>
<evidence type="ECO:0008006" key="9">
    <source>
        <dbReference type="Google" id="ProtNLM"/>
    </source>
</evidence>
<dbReference type="EMBL" id="QXFT01000198">
    <property type="protein sequence ID" value="KAE9351227.1"/>
    <property type="molecule type" value="Genomic_DNA"/>
</dbReference>
<dbReference type="SUPFAM" id="SSF53098">
    <property type="entry name" value="Ribonuclease H-like"/>
    <property type="match status" value="1"/>
</dbReference>
<evidence type="ECO:0000256" key="2">
    <source>
        <dbReference type="ARBA" id="ARBA00022723"/>
    </source>
</evidence>
<gene>
    <name evidence="7" type="ORF">PR003_g4984</name>
</gene>
<evidence type="ECO:0000256" key="3">
    <source>
        <dbReference type="ARBA" id="ARBA00022771"/>
    </source>
</evidence>
<feature type="region of interest" description="Disordered" evidence="6">
    <location>
        <begin position="18"/>
        <end position="40"/>
    </location>
</feature>
<dbReference type="InterPro" id="IPR012337">
    <property type="entry name" value="RNaseH-like_sf"/>
</dbReference>
<dbReference type="AlphaFoldDB" id="A0A6A4G422"/>
<evidence type="ECO:0000256" key="1">
    <source>
        <dbReference type="ARBA" id="ARBA00004123"/>
    </source>
</evidence>
<sequence length="571" mass="64425">MEKYHMEVLLHAKQTQLEERGRSAKRQLENAYDHAPESSKKQLTEVSNAVQAYVNGLLAKWVAQSMRSLSILEYPWLLEFIRFITQELAGVFLDVPGATQIRADIVRVAAELRASLKSWIRSSCQFFCITTDIWTSKRAQRYMSFTLHYVEEDFTLCSWVLEVEGFPGMHTGGAIANGLGDMMERWELKAEVCTLLVRDGDSNAVLAAEFMGVNNMSCISHTLHLVLGAALARQKEDAAVVDAAATDSEVPIANRTPESAVHPVTHSVIHSTGHLEQEDEVAQDPEAEQQAAVNAVERFVTTSLSSRDTTAKSALGQMRDIAQRFRSLATYFHKSPKATNRLDQIQVKDWKRSSLHLITDCPTRWNSRRDMLARLIELHAPLDDFFSRLERPEFKDEFRDLSRDKLPKPREWFAIRIKAVLGDSDIFSKQAALVGSQEFQREVLELVNNVRKAVLHLFTQRFRGMSFDLVWITFLDPRFHKMKLLAQSEIEEAKKCLVDAAALAVRNSIGDSATPVPDARARPANSSPSDDTAAIWDDLLGSDDEDVNTRTDPTFQKKQLSCASEFVAYHI</sequence>
<keyword evidence="5" id="KW-0539">Nucleus</keyword>
<feature type="region of interest" description="Disordered" evidence="6">
    <location>
        <begin position="513"/>
        <end position="532"/>
    </location>
</feature>
<keyword evidence="4" id="KW-0862">Zinc</keyword>
<dbReference type="PANTHER" id="PTHR46481">
    <property type="entry name" value="ZINC FINGER BED DOMAIN-CONTAINING PROTEIN 4"/>
    <property type="match status" value="1"/>
</dbReference>